<name>A0A4Y7SJQ0_COPMI</name>
<feature type="compositionally biased region" description="Basic residues" evidence="1">
    <location>
        <begin position="202"/>
        <end position="216"/>
    </location>
</feature>
<gene>
    <name evidence="2" type="ORF">FA13DRAFT_1921385</name>
</gene>
<evidence type="ECO:0000313" key="2">
    <source>
        <dbReference type="EMBL" id="TEB22120.1"/>
    </source>
</evidence>
<feature type="compositionally biased region" description="Polar residues" evidence="1">
    <location>
        <begin position="190"/>
        <end position="199"/>
    </location>
</feature>
<comment type="caution">
    <text evidence="2">The sequence shown here is derived from an EMBL/GenBank/DDBJ whole genome shotgun (WGS) entry which is preliminary data.</text>
</comment>
<reference evidence="2 3" key="1">
    <citation type="journal article" date="2019" name="Nat. Ecol. Evol.">
        <title>Megaphylogeny resolves global patterns of mushroom evolution.</title>
        <authorList>
            <person name="Varga T."/>
            <person name="Krizsan K."/>
            <person name="Foldi C."/>
            <person name="Dima B."/>
            <person name="Sanchez-Garcia M."/>
            <person name="Sanchez-Ramirez S."/>
            <person name="Szollosi G.J."/>
            <person name="Szarkandi J.G."/>
            <person name="Papp V."/>
            <person name="Albert L."/>
            <person name="Andreopoulos W."/>
            <person name="Angelini C."/>
            <person name="Antonin V."/>
            <person name="Barry K.W."/>
            <person name="Bougher N.L."/>
            <person name="Buchanan P."/>
            <person name="Buyck B."/>
            <person name="Bense V."/>
            <person name="Catcheside P."/>
            <person name="Chovatia M."/>
            <person name="Cooper J."/>
            <person name="Damon W."/>
            <person name="Desjardin D."/>
            <person name="Finy P."/>
            <person name="Geml J."/>
            <person name="Haridas S."/>
            <person name="Hughes K."/>
            <person name="Justo A."/>
            <person name="Karasinski D."/>
            <person name="Kautmanova I."/>
            <person name="Kiss B."/>
            <person name="Kocsube S."/>
            <person name="Kotiranta H."/>
            <person name="LaButti K.M."/>
            <person name="Lechner B.E."/>
            <person name="Liimatainen K."/>
            <person name="Lipzen A."/>
            <person name="Lukacs Z."/>
            <person name="Mihaltcheva S."/>
            <person name="Morgado L.N."/>
            <person name="Niskanen T."/>
            <person name="Noordeloos M.E."/>
            <person name="Ohm R.A."/>
            <person name="Ortiz-Santana B."/>
            <person name="Ovrebo C."/>
            <person name="Racz N."/>
            <person name="Riley R."/>
            <person name="Savchenko A."/>
            <person name="Shiryaev A."/>
            <person name="Soop K."/>
            <person name="Spirin V."/>
            <person name="Szebenyi C."/>
            <person name="Tomsovsky M."/>
            <person name="Tulloss R.E."/>
            <person name="Uehling J."/>
            <person name="Grigoriev I.V."/>
            <person name="Vagvolgyi C."/>
            <person name="Papp T."/>
            <person name="Martin F.M."/>
            <person name="Miettinen O."/>
            <person name="Hibbett D.S."/>
            <person name="Nagy L.G."/>
        </authorList>
    </citation>
    <scope>NUCLEOTIDE SEQUENCE [LARGE SCALE GENOMIC DNA]</scope>
    <source>
        <strain evidence="2 3">FP101781</strain>
    </source>
</reference>
<feature type="compositionally biased region" description="Basic and acidic residues" evidence="1">
    <location>
        <begin position="119"/>
        <end position="139"/>
    </location>
</feature>
<evidence type="ECO:0000256" key="1">
    <source>
        <dbReference type="SAM" id="MobiDB-lite"/>
    </source>
</evidence>
<feature type="region of interest" description="Disordered" evidence="1">
    <location>
        <begin position="180"/>
        <end position="216"/>
    </location>
</feature>
<protein>
    <submittedName>
        <fullName evidence="2">Uncharacterized protein</fullName>
    </submittedName>
</protein>
<dbReference type="AlphaFoldDB" id="A0A4Y7SJQ0"/>
<feature type="region of interest" description="Disordered" evidence="1">
    <location>
        <begin position="1"/>
        <end position="166"/>
    </location>
</feature>
<organism evidence="2 3">
    <name type="scientific">Coprinellus micaceus</name>
    <name type="common">Glistening ink-cap mushroom</name>
    <name type="synonym">Coprinus micaceus</name>
    <dbReference type="NCBI Taxonomy" id="71717"/>
    <lineage>
        <taxon>Eukaryota</taxon>
        <taxon>Fungi</taxon>
        <taxon>Dikarya</taxon>
        <taxon>Basidiomycota</taxon>
        <taxon>Agaricomycotina</taxon>
        <taxon>Agaricomycetes</taxon>
        <taxon>Agaricomycetidae</taxon>
        <taxon>Agaricales</taxon>
        <taxon>Agaricineae</taxon>
        <taxon>Psathyrellaceae</taxon>
        <taxon>Coprinellus</taxon>
    </lineage>
</organism>
<keyword evidence="3" id="KW-1185">Reference proteome</keyword>
<accession>A0A4Y7SJQ0</accession>
<evidence type="ECO:0000313" key="3">
    <source>
        <dbReference type="Proteomes" id="UP000298030"/>
    </source>
</evidence>
<feature type="compositionally biased region" description="Basic and acidic residues" evidence="1">
    <location>
        <begin position="64"/>
        <end position="89"/>
    </location>
</feature>
<dbReference type="EMBL" id="QPFP01000097">
    <property type="protein sequence ID" value="TEB22120.1"/>
    <property type="molecule type" value="Genomic_DNA"/>
</dbReference>
<feature type="compositionally biased region" description="Polar residues" evidence="1">
    <location>
        <begin position="90"/>
        <end position="101"/>
    </location>
</feature>
<dbReference type="Proteomes" id="UP000298030">
    <property type="component" value="Unassembled WGS sequence"/>
</dbReference>
<sequence length="216" mass="24274">MSGYNLRSRDTASKAIQMGKSIHPSVSASARRKISLHPEEPEGSEGPSETEVFEEALPSAEFGLEGHPDQLESDRESEQFDESQLRRSLSEGNIPASSTPVKNLGINAMDMAQSQLTRSQRERIEKRRRAEERARRDSVSSRGEGPSRKKGKAIDPHEWGAIELSEEEIEQQQALYDSIVKSKKHVQMGDDSSTSTSEGAKQKHNKKRRDKYRKKV</sequence>
<proteinExistence type="predicted"/>